<sequence length="314" mass="36851">MDADLKSKFPSWTKKEEMKKGKIDWLMSDDIDSWASIVLLQHLFGKQNKANYFIDFNQSYINKHEYKCSCQQIYVTNELSNDELIGVDVALDTQTMCFDNHCCMLIKEDIEYKNQYSANINNIFNVTRLGDNGLKDGYYRKYAGSTLLTIMSLYNLDIGNWDEEMLTILCCIDSLFIPQKIRKVNFKSIQDKYLKLMGYEYLIKFMEEKINSSGYRLFEEAIKKYNLKDKIIVGADGKLQTSIRLDLLSEVFALDLSLPNTIFKEHKRCDKFYRNLDKYPIREDEYLLDEGEYFLNFSVVTSNSIVYSKGVNRK</sequence>
<evidence type="ECO:0000313" key="2">
    <source>
        <dbReference type="Proteomes" id="UP001623660"/>
    </source>
</evidence>
<dbReference type="EMBL" id="JBJHZX010000071">
    <property type="protein sequence ID" value="MFL0198605.1"/>
    <property type="molecule type" value="Genomic_DNA"/>
</dbReference>
<protein>
    <submittedName>
        <fullName evidence="1">Uncharacterized protein</fullName>
    </submittedName>
</protein>
<dbReference type="RefSeq" id="WP_406794713.1">
    <property type="nucleotide sequence ID" value="NZ_JBJHZX010000071.1"/>
</dbReference>
<dbReference type="Proteomes" id="UP001623660">
    <property type="component" value="Unassembled WGS sequence"/>
</dbReference>
<evidence type="ECO:0000313" key="1">
    <source>
        <dbReference type="EMBL" id="MFL0198605.1"/>
    </source>
</evidence>
<keyword evidence="2" id="KW-1185">Reference proteome</keyword>
<accession>A0ABW8SRK0</accession>
<organism evidence="1 2">
    <name type="scientific">Candidatus Clostridium eludens</name>
    <dbReference type="NCBI Taxonomy" id="3381663"/>
    <lineage>
        <taxon>Bacteria</taxon>
        <taxon>Bacillati</taxon>
        <taxon>Bacillota</taxon>
        <taxon>Clostridia</taxon>
        <taxon>Eubacteriales</taxon>
        <taxon>Clostridiaceae</taxon>
        <taxon>Clostridium</taxon>
    </lineage>
</organism>
<gene>
    <name evidence="1" type="ORF">ACJDU8_24055</name>
</gene>
<comment type="caution">
    <text evidence="1">The sequence shown here is derived from an EMBL/GenBank/DDBJ whole genome shotgun (WGS) entry which is preliminary data.</text>
</comment>
<proteinExistence type="predicted"/>
<reference evidence="1 2" key="1">
    <citation type="submission" date="2024-11" db="EMBL/GenBank/DDBJ databases">
        <authorList>
            <person name="Heng Y.C."/>
            <person name="Lim A.C.H."/>
            <person name="Lee J.K.Y."/>
            <person name="Kittelmann S."/>
        </authorList>
    </citation>
    <scope>NUCLEOTIDE SEQUENCE [LARGE SCALE GENOMIC DNA]</scope>
    <source>
        <strain evidence="1 2">WILCCON 0269</strain>
    </source>
</reference>
<name>A0ABW8SRK0_9CLOT</name>